<feature type="domain" description="GMPS ATP-PPase" evidence="11">
    <location>
        <begin position="209"/>
        <end position="398"/>
    </location>
</feature>
<dbReference type="PROSITE" id="PS51553">
    <property type="entry name" value="GMPS_ATP_PPASE"/>
    <property type="match status" value="1"/>
</dbReference>
<reference evidence="12 13" key="1">
    <citation type="journal article" date="2016" name="Nat. Commun.">
        <title>Thousands of microbial genomes shed light on interconnected biogeochemical processes in an aquifer system.</title>
        <authorList>
            <person name="Anantharaman K."/>
            <person name="Brown C.T."/>
            <person name="Hug L.A."/>
            <person name="Sharon I."/>
            <person name="Castelle C.J."/>
            <person name="Probst A.J."/>
            <person name="Thomas B.C."/>
            <person name="Singh A."/>
            <person name="Wilkins M.J."/>
            <person name="Karaoz U."/>
            <person name="Brodie E.L."/>
            <person name="Williams K.H."/>
            <person name="Hubbard S.S."/>
            <person name="Banfield J.F."/>
        </authorList>
    </citation>
    <scope>NUCLEOTIDE SEQUENCE [LARGE SCALE GENOMIC DNA]</scope>
</reference>
<comment type="pathway">
    <text evidence="2">Purine metabolism; GMP biosynthesis; GMP from XMP (L-Gln route): step 1/1.</text>
</comment>
<protein>
    <recommendedName>
        <fullName evidence="3">GMP synthase (glutamine-hydrolyzing)</fullName>
        <ecNumber evidence="3">6.3.5.2</ecNumber>
    </recommendedName>
</protein>
<evidence type="ECO:0000256" key="7">
    <source>
        <dbReference type="ARBA" id="ARBA00022755"/>
    </source>
</evidence>
<keyword evidence="4" id="KW-0436">Ligase</keyword>
<evidence type="ECO:0000256" key="2">
    <source>
        <dbReference type="ARBA" id="ARBA00005153"/>
    </source>
</evidence>
<sequence length="523" mass="57524">MQILIVDYGSQYTLVIGRTLRELGVRSVILPPKKTDMWLKNNAPKAVILSGSNWSVHNEGAPGLPKSLDNAGEKYLILGVCYGMQLLAHKLGGKVAKPHDHREYGPAEVIVNTKHPLFKNIQQKTKVWASHGDTVTKLPKNFTSIATSGGISAMADMRNRVMGIQFHPEVVDTKEGKKILQNFLNLAGCHKDWDPINLIHEIQKEVLDIVTSPQPSPDRGGSKGKVIKQNVILGFSGGVDSTTLAAVLAPVLGKRLVCVAIDTGGVRASELEEIKTNALSVLGAGVKNLVVISAAKEFIKNIGTTIDGEEKRAKFRTVYKKIFEQQIEKYKAGFIVQGTLATDLIESGKMGESAMIKTHHNVGLSWKIQDLHPFRNLFKYEVRELARALKLPKTIHERNPFPGPGLFLRVVGTPVSKENIALVREADKTVTEILKKHNLVKEISQVIVALLGINSVGVKGDERVYGHSLAVRAIKTSDFMTAKGYYFPEVVMNEITSALTKHQAIVRVFFDMTPKPPATTEFE</sequence>
<dbReference type="Proteomes" id="UP000176629">
    <property type="component" value="Unassembled WGS sequence"/>
</dbReference>
<evidence type="ECO:0000259" key="11">
    <source>
        <dbReference type="PROSITE" id="PS51553"/>
    </source>
</evidence>
<dbReference type="SUPFAM" id="SSF52402">
    <property type="entry name" value="Adenine nucleotide alpha hydrolases-like"/>
    <property type="match status" value="1"/>
</dbReference>
<dbReference type="EC" id="6.3.5.2" evidence="3"/>
<dbReference type="InterPro" id="IPR029062">
    <property type="entry name" value="Class_I_gatase-like"/>
</dbReference>
<evidence type="ECO:0000256" key="4">
    <source>
        <dbReference type="ARBA" id="ARBA00022598"/>
    </source>
</evidence>
<evidence type="ECO:0000256" key="5">
    <source>
        <dbReference type="ARBA" id="ARBA00022741"/>
    </source>
</evidence>
<evidence type="ECO:0000256" key="10">
    <source>
        <dbReference type="PROSITE-ProRule" id="PRU00886"/>
    </source>
</evidence>
<dbReference type="GO" id="GO:0003921">
    <property type="term" value="F:GMP synthase activity"/>
    <property type="evidence" value="ECO:0007669"/>
    <property type="project" value="InterPro"/>
</dbReference>
<dbReference type="UniPathway" id="UPA00189">
    <property type="reaction ID" value="UER00296"/>
</dbReference>
<comment type="caution">
    <text evidence="12">The sequence shown here is derived from an EMBL/GenBank/DDBJ whole genome shotgun (WGS) entry which is preliminary data.</text>
</comment>
<dbReference type="GO" id="GO:0005524">
    <property type="term" value="F:ATP binding"/>
    <property type="evidence" value="ECO:0007669"/>
    <property type="project" value="UniProtKB-UniRule"/>
</dbReference>
<dbReference type="AlphaFoldDB" id="A0A1F6XKX4"/>
<keyword evidence="8 10" id="KW-0067">ATP-binding</keyword>
<proteinExistence type="predicted"/>
<dbReference type="Gene3D" id="3.40.50.620">
    <property type="entry name" value="HUPs"/>
    <property type="match status" value="1"/>
</dbReference>
<dbReference type="Pfam" id="PF00117">
    <property type="entry name" value="GATase"/>
    <property type="match status" value="1"/>
</dbReference>
<keyword evidence="5 10" id="KW-0547">Nucleotide-binding</keyword>
<evidence type="ECO:0000313" key="13">
    <source>
        <dbReference type="Proteomes" id="UP000176629"/>
    </source>
</evidence>
<evidence type="ECO:0000256" key="9">
    <source>
        <dbReference type="ARBA" id="ARBA00022962"/>
    </source>
</evidence>
<evidence type="ECO:0000256" key="1">
    <source>
        <dbReference type="ARBA" id="ARBA00002332"/>
    </source>
</evidence>
<dbReference type="SUPFAM" id="SSF52317">
    <property type="entry name" value="Class I glutamine amidotransferase-like"/>
    <property type="match status" value="1"/>
</dbReference>
<dbReference type="CDD" id="cd01997">
    <property type="entry name" value="GMP_synthase_C"/>
    <property type="match status" value="1"/>
</dbReference>
<dbReference type="PANTHER" id="PTHR11922:SF2">
    <property type="entry name" value="GMP SYNTHASE [GLUTAMINE-HYDROLYZING]"/>
    <property type="match status" value="1"/>
</dbReference>
<dbReference type="GO" id="GO:0005829">
    <property type="term" value="C:cytosol"/>
    <property type="evidence" value="ECO:0007669"/>
    <property type="project" value="TreeGrafter"/>
</dbReference>
<dbReference type="EMBL" id="MFUX01000008">
    <property type="protein sequence ID" value="OGI94830.1"/>
    <property type="molecule type" value="Genomic_DNA"/>
</dbReference>
<keyword evidence="9" id="KW-0315">Glutamine amidotransferase</keyword>
<accession>A0A1F6XKX4</accession>
<organism evidence="12 13">
    <name type="scientific">Candidatus Nomurabacteria bacterium RIFCSPLOWO2_01_FULL_40_18</name>
    <dbReference type="NCBI Taxonomy" id="1801773"/>
    <lineage>
        <taxon>Bacteria</taxon>
        <taxon>Candidatus Nomuraibacteriota</taxon>
    </lineage>
</organism>
<comment type="function">
    <text evidence="1">Catalyzes the synthesis of GMP from XMP.</text>
</comment>
<dbReference type="InterPro" id="IPR001674">
    <property type="entry name" value="GMP_synth_C"/>
</dbReference>
<keyword evidence="7 10" id="KW-0658">Purine biosynthesis</keyword>
<dbReference type="NCBIfam" id="TIGR00888">
    <property type="entry name" value="guaA_Nterm"/>
    <property type="match status" value="1"/>
</dbReference>
<dbReference type="InterPro" id="IPR025777">
    <property type="entry name" value="GMPS_ATP_PPase_dom"/>
</dbReference>
<dbReference type="PROSITE" id="PS51273">
    <property type="entry name" value="GATASE_TYPE_1"/>
    <property type="match status" value="1"/>
</dbReference>
<dbReference type="CDD" id="cd01742">
    <property type="entry name" value="GATase1_GMP_Synthase"/>
    <property type="match status" value="1"/>
</dbReference>
<dbReference type="NCBIfam" id="NF000848">
    <property type="entry name" value="PRK00074.1"/>
    <property type="match status" value="1"/>
</dbReference>
<feature type="binding site" evidence="10">
    <location>
        <begin position="236"/>
        <end position="242"/>
    </location>
    <ligand>
        <name>ATP</name>
        <dbReference type="ChEBI" id="CHEBI:30616"/>
    </ligand>
</feature>
<evidence type="ECO:0000256" key="6">
    <source>
        <dbReference type="ARBA" id="ARBA00022749"/>
    </source>
</evidence>
<dbReference type="Gene3D" id="3.30.300.10">
    <property type="match status" value="1"/>
</dbReference>
<dbReference type="InterPro" id="IPR014729">
    <property type="entry name" value="Rossmann-like_a/b/a_fold"/>
</dbReference>
<evidence type="ECO:0000256" key="8">
    <source>
        <dbReference type="ARBA" id="ARBA00022840"/>
    </source>
</evidence>
<dbReference type="PANTHER" id="PTHR11922">
    <property type="entry name" value="GMP SYNTHASE-RELATED"/>
    <property type="match status" value="1"/>
</dbReference>
<dbReference type="Pfam" id="PF00958">
    <property type="entry name" value="GMP_synt_C"/>
    <property type="match status" value="1"/>
</dbReference>
<dbReference type="SUPFAM" id="SSF54810">
    <property type="entry name" value="GMP synthetase C-terminal dimerisation domain"/>
    <property type="match status" value="1"/>
</dbReference>
<name>A0A1F6XKX4_9BACT</name>
<dbReference type="Gene3D" id="3.40.50.880">
    <property type="match status" value="1"/>
</dbReference>
<keyword evidence="6 10" id="KW-0332">GMP biosynthesis</keyword>
<evidence type="ECO:0000256" key="3">
    <source>
        <dbReference type="ARBA" id="ARBA00012746"/>
    </source>
</evidence>
<gene>
    <name evidence="12" type="ORF">A3A03_01425</name>
</gene>
<dbReference type="STRING" id="1801773.A3A03_01425"/>
<dbReference type="InterPro" id="IPR004739">
    <property type="entry name" value="GMP_synth_GATase"/>
</dbReference>
<evidence type="ECO:0000313" key="12">
    <source>
        <dbReference type="EMBL" id="OGI94830.1"/>
    </source>
</evidence>
<dbReference type="InterPro" id="IPR017926">
    <property type="entry name" value="GATASE"/>
</dbReference>